<evidence type="ECO:0000256" key="1">
    <source>
        <dbReference type="ARBA" id="ARBA00022603"/>
    </source>
</evidence>
<dbReference type="AlphaFoldDB" id="W6M6E1"/>
<reference evidence="4" key="2">
    <citation type="submission" date="2014-03" db="EMBL/GenBank/DDBJ databases">
        <title>Candidatus Competibacter-lineage genomes retrieved from metagenomes reveal functional metabolic diversity.</title>
        <authorList>
            <person name="McIlroy S.J."/>
            <person name="Albertsen M."/>
            <person name="Andresen E.K."/>
            <person name="Saunders A.M."/>
            <person name="Kristiansen R."/>
            <person name="Stokholm-Bjerregaard M."/>
            <person name="Nielsen K.L."/>
            <person name="Nielsen P.H."/>
        </authorList>
    </citation>
    <scope>NUCLEOTIDE SEQUENCE</scope>
    <source>
        <strain evidence="4">Run_A_D11</strain>
    </source>
</reference>
<dbReference type="CDD" id="cd02440">
    <property type="entry name" value="AdoMet_MTases"/>
    <property type="match status" value="1"/>
</dbReference>
<dbReference type="PANTHER" id="PTHR43861:SF1">
    <property type="entry name" value="TRANS-ACONITATE 2-METHYLTRANSFERASE"/>
    <property type="match status" value="1"/>
</dbReference>
<dbReference type="SUPFAM" id="SSF53335">
    <property type="entry name" value="S-adenosyl-L-methionine-dependent methyltransferases"/>
    <property type="match status" value="1"/>
</dbReference>
<comment type="caution">
    <text evidence="4">The sequence shown here is derived from an EMBL/GenBank/DDBJ whole genome shotgun (WGS) entry which is preliminary data.</text>
</comment>
<evidence type="ECO:0000256" key="2">
    <source>
        <dbReference type="ARBA" id="ARBA00022679"/>
    </source>
</evidence>
<sequence>MLLDPQKDAAFTAQMEAAFNEVFLNAHLSKLDRESAEGRLAVENAVFRRYNQATQYAVPWVNRTTPLAGSQIVEIGCGSGSSTVAFARLAGHVVGYDIDAAHVEGARLRAQMLGLSNVTYHAVTPDQLLSQICHRHGENSVDIVLLYAVLEHCTSAECLETIQASWKLLRPGGHLVVIETPNRLTYMDVHTTFLPFFHLLPGPIALRYYHRTQRQRIIKTLDEAIRISEQAAELERIRLGTGISFHDFQIALDIEDLGAVLAADGYEPEMQVWFPITLEERLLQTFFLARDLRIPVGFARFVLNLIFRKPDGATVPVEPLIPFASRTPFLTNYSDICVKVPVQREQRLQEFDRLEKIELTVTQDNANLLVGAHQVDITSADDHIRLHAHGNDPYLYLPSLGASLQRSVLKIDIEAPSHSVLQVFYMLCDQSDYAEEQSVRTSIYRGHNTLLIELPPGVTGRLRIDPGEVAGEYHLYQIELRSAIG</sequence>
<accession>W6M6E1</accession>
<dbReference type="Pfam" id="PF13649">
    <property type="entry name" value="Methyltransf_25"/>
    <property type="match status" value="1"/>
</dbReference>
<dbReference type="Proteomes" id="UP000035760">
    <property type="component" value="Unassembled WGS sequence"/>
</dbReference>
<keyword evidence="5" id="KW-1185">Reference proteome</keyword>
<dbReference type="OrthoDB" id="7062303at2"/>
<name>W6M6E1_9GAMM</name>
<dbReference type="RefSeq" id="WP_048672076.1">
    <property type="nucleotide sequence ID" value="NZ_CBTJ020000032.1"/>
</dbReference>
<dbReference type="STRING" id="1400863.BN873_260040"/>
<evidence type="ECO:0000313" key="5">
    <source>
        <dbReference type="Proteomes" id="UP000035760"/>
    </source>
</evidence>
<evidence type="ECO:0000259" key="3">
    <source>
        <dbReference type="Pfam" id="PF13649"/>
    </source>
</evidence>
<keyword evidence="1" id="KW-0489">Methyltransferase</keyword>
<dbReference type="InterPro" id="IPR029063">
    <property type="entry name" value="SAM-dependent_MTases_sf"/>
</dbReference>
<dbReference type="EMBL" id="CBTJ020000032">
    <property type="protein sequence ID" value="CDI02184.1"/>
    <property type="molecule type" value="Genomic_DNA"/>
</dbReference>
<keyword evidence="2" id="KW-0808">Transferase</keyword>
<feature type="domain" description="Methyltransferase" evidence="3">
    <location>
        <begin position="72"/>
        <end position="173"/>
    </location>
</feature>
<dbReference type="Gene3D" id="3.40.50.150">
    <property type="entry name" value="Vaccinia Virus protein VP39"/>
    <property type="match status" value="1"/>
</dbReference>
<evidence type="ECO:0000313" key="4">
    <source>
        <dbReference type="EMBL" id="CDI02184.1"/>
    </source>
</evidence>
<dbReference type="InterPro" id="IPR041698">
    <property type="entry name" value="Methyltransf_25"/>
</dbReference>
<organism evidence="4 5">
    <name type="scientific">Candidatus Competibacter denitrificans Run_A_D11</name>
    <dbReference type="NCBI Taxonomy" id="1400863"/>
    <lineage>
        <taxon>Bacteria</taxon>
        <taxon>Pseudomonadati</taxon>
        <taxon>Pseudomonadota</taxon>
        <taxon>Gammaproteobacteria</taxon>
        <taxon>Candidatus Competibacteraceae</taxon>
        <taxon>Candidatus Competibacter</taxon>
    </lineage>
</organism>
<protein>
    <recommendedName>
        <fullName evidence="3">Methyltransferase domain-containing protein</fullName>
    </recommendedName>
</protein>
<gene>
    <name evidence="4" type="ORF">BN873_260040</name>
</gene>
<reference evidence="4" key="1">
    <citation type="submission" date="2013-07" db="EMBL/GenBank/DDBJ databases">
        <authorList>
            <person name="McIlroy S."/>
        </authorList>
    </citation>
    <scope>NUCLEOTIDE SEQUENCE [LARGE SCALE GENOMIC DNA]</scope>
    <source>
        <strain evidence="4">Run_A_D11</strain>
    </source>
</reference>
<dbReference type="PANTHER" id="PTHR43861">
    <property type="entry name" value="TRANS-ACONITATE 2-METHYLTRANSFERASE-RELATED"/>
    <property type="match status" value="1"/>
</dbReference>
<proteinExistence type="predicted"/>